<proteinExistence type="predicted"/>
<reference evidence="1 2" key="1">
    <citation type="submission" date="2018-11" db="EMBL/GenBank/DDBJ databases">
        <authorList>
            <consortium name="Pathogen Informatics"/>
        </authorList>
    </citation>
    <scope>NUCLEOTIDE SEQUENCE [LARGE SCALE GENOMIC DNA]</scope>
</reference>
<dbReference type="WBParaSite" id="HPBE_0000388701-mRNA-1">
    <property type="protein sequence ID" value="HPBE_0000388701-mRNA-1"/>
    <property type="gene ID" value="HPBE_0000388701"/>
</dbReference>
<dbReference type="Proteomes" id="UP000050761">
    <property type="component" value="Unassembled WGS sequence"/>
</dbReference>
<keyword evidence="2" id="KW-1185">Reference proteome</keyword>
<reference evidence="3" key="2">
    <citation type="submission" date="2019-09" db="UniProtKB">
        <authorList>
            <consortium name="WormBaseParasite"/>
        </authorList>
    </citation>
    <scope>IDENTIFICATION</scope>
</reference>
<gene>
    <name evidence="1" type="ORF">HPBE_LOCUS3888</name>
</gene>
<accession>A0A3P7VJE2</accession>
<name>A0A183FCJ5_HELPZ</name>
<evidence type="ECO:0000313" key="3">
    <source>
        <dbReference type="WBParaSite" id="HPBE_0000388701-mRNA-1"/>
    </source>
</evidence>
<dbReference type="EMBL" id="UZAH01018219">
    <property type="protein sequence ID" value="VDO48050.1"/>
    <property type="molecule type" value="Genomic_DNA"/>
</dbReference>
<dbReference type="AlphaFoldDB" id="A0A183FCJ5"/>
<sequence>MSHGEGKNSSKDSSDFVEKFEEIIQSLFEEYGRRKNSANALTESQKNIARGLHELATSGGLKFDRL</sequence>
<evidence type="ECO:0000313" key="2">
    <source>
        <dbReference type="Proteomes" id="UP000050761"/>
    </source>
</evidence>
<accession>A0A183FCJ5</accession>
<evidence type="ECO:0000313" key="1">
    <source>
        <dbReference type="EMBL" id="VDO48050.1"/>
    </source>
</evidence>
<organism evidence="2 3">
    <name type="scientific">Heligmosomoides polygyrus</name>
    <name type="common">Parasitic roundworm</name>
    <dbReference type="NCBI Taxonomy" id="6339"/>
    <lineage>
        <taxon>Eukaryota</taxon>
        <taxon>Metazoa</taxon>
        <taxon>Ecdysozoa</taxon>
        <taxon>Nematoda</taxon>
        <taxon>Chromadorea</taxon>
        <taxon>Rhabditida</taxon>
        <taxon>Rhabditina</taxon>
        <taxon>Rhabditomorpha</taxon>
        <taxon>Strongyloidea</taxon>
        <taxon>Heligmosomidae</taxon>
        <taxon>Heligmosomoides</taxon>
    </lineage>
</organism>
<protein>
    <submittedName>
        <fullName evidence="3">Site-specific DNA-methyltransferase (adenine-specific)</fullName>
    </submittedName>
</protein>